<evidence type="ECO:0000256" key="1">
    <source>
        <dbReference type="SAM" id="MobiDB-lite"/>
    </source>
</evidence>
<evidence type="ECO:0000313" key="4">
    <source>
        <dbReference type="Proteomes" id="UP000319103"/>
    </source>
</evidence>
<dbReference type="Proteomes" id="UP000319103">
    <property type="component" value="Unassembled WGS sequence"/>
</dbReference>
<keyword evidence="2" id="KW-0812">Transmembrane</keyword>
<feature type="compositionally biased region" description="Pro residues" evidence="1">
    <location>
        <begin position="374"/>
        <end position="393"/>
    </location>
</feature>
<evidence type="ECO:0000256" key="2">
    <source>
        <dbReference type="SAM" id="Phobius"/>
    </source>
</evidence>
<evidence type="ECO:0000313" key="3">
    <source>
        <dbReference type="EMBL" id="TQF03058.1"/>
    </source>
</evidence>
<dbReference type="AlphaFoldDB" id="A0A540W209"/>
<feature type="transmembrane region" description="Helical" evidence="2">
    <location>
        <begin position="95"/>
        <end position="116"/>
    </location>
</feature>
<comment type="caution">
    <text evidence="3">The sequence shown here is derived from an EMBL/GenBank/DDBJ whole genome shotgun (WGS) entry which is preliminary data.</text>
</comment>
<keyword evidence="2" id="KW-0472">Membrane</keyword>
<feature type="compositionally biased region" description="Polar residues" evidence="1">
    <location>
        <begin position="307"/>
        <end position="319"/>
    </location>
</feature>
<gene>
    <name evidence="3" type="ORF">E6W39_13350</name>
</gene>
<sequence>MLNGGALPIPGWVGGDGNSAYLDKTLRHEPVETVLDDRVSGQTVLRLWSRAALVAFIAALVQFPILLFTLFSGSGPGPTYGSSMYGEGSSSGPDPTFLFVMLFDVPLVFWVVLLCSKLTEPIAEWRVLLHDRSEQDVQSTYHKICGVAAQRGFPLGVNYRRLATGHANGQLNSRLALSNGDCEAVISVFRYGTSLYLGWQMWRSRRGWRLIARFLGDALGSIFGKADLAWAMLRTENVRAMREAVHALCREGLVTALEQQVVGVEFGFGSGLPPQAEYRQASSVITDSGPAAGPLLRATAAPIPGQTRGQYPGQATWQDPSLDAPAAFTVPGADGPATPPSFQAPAQAPIPGPVAPHHGGHADPHHGQQHLPQDQPPAAPAPSPAPAPEPPASSPQSHDSHHHGHNG</sequence>
<proteinExistence type="predicted"/>
<name>A0A540W209_9ACTN</name>
<organism evidence="3 4">
    <name type="scientific">Kitasatospora acidiphila</name>
    <dbReference type="NCBI Taxonomy" id="2567942"/>
    <lineage>
        <taxon>Bacteria</taxon>
        <taxon>Bacillati</taxon>
        <taxon>Actinomycetota</taxon>
        <taxon>Actinomycetes</taxon>
        <taxon>Kitasatosporales</taxon>
        <taxon>Streptomycetaceae</taxon>
        <taxon>Kitasatospora</taxon>
    </lineage>
</organism>
<keyword evidence="4" id="KW-1185">Reference proteome</keyword>
<dbReference type="EMBL" id="VIGB01000003">
    <property type="protein sequence ID" value="TQF03058.1"/>
    <property type="molecule type" value="Genomic_DNA"/>
</dbReference>
<dbReference type="OrthoDB" id="3291473at2"/>
<feature type="transmembrane region" description="Helical" evidence="2">
    <location>
        <begin position="210"/>
        <end position="233"/>
    </location>
</feature>
<keyword evidence="2" id="KW-1133">Transmembrane helix</keyword>
<dbReference type="RefSeq" id="WP_141633738.1">
    <property type="nucleotide sequence ID" value="NZ_VIGB01000003.1"/>
</dbReference>
<reference evidence="3 4" key="1">
    <citation type="submission" date="2019-06" db="EMBL/GenBank/DDBJ databases">
        <title>Description of Kitasatospora acidophila sp. nov. isolated from pine grove soil, and reclassification of Streptomyces novaecaesareae to Kitasatospora novaeceasareae comb. nov.</title>
        <authorList>
            <person name="Kim M.J."/>
        </authorList>
    </citation>
    <scope>NUCLEOTIDE SEQUENCE [LARGE SCALE GENOMIC DNA]</scope>
    <source>
        <strain evidence="3 4">MMS16-CNU292</strain>
    </source>
</reference>
<feature type="region of interest" description="Disordered" evidence="1">
    <location>
        <begin position="302"/>
        <end position="407"/>
    </location>
</feature>
<accession>A0A540W209</accession>
<protein>
    <submittedName>
        <fullName evidence="3">Uncharacterized protein</fullName>
    </submittedName>
</protein>
<feature type="transmembrane region" description="Helical" evidence="2">
    <location>
        <begin position="51"/>
        <end position="75"/>
    </location>
</feature>